<feature type="transmembrane region" description="Helical" evidence="1">
    <location>
        <begin position="129"/>
        <end position="154"/>
    </location>
</feature>
<comment type="caution">
    <text evidence="2">The sequence shown here is derived from an EMBL/GenBank/DDBJ whole genome shotgun (WGS) entry which is preliminary data.</text>
</comment>
<feature type="transmembrane region" description="Helical" evidence="1">
    <location>
        <begin position="51"/>
        <end position="68"/>
    </location>
</feature>
<keyword evidence="1" id="KW-0472">Membrane</keyword>
<evidence type="ECO:0000313" key="3">
    <source>
        <dbReference type="Proteomes" id="UP000234384"/>
    </source>
</evidence>
<dbReference type="AlphaFoldDB" id="A0A2I1JVD5"/>
<gene>
    <name evidence="2" type="ORF">CYJ57_07595</name>
</gene>
<dbReference type="Pfam" id="PF17099">
    <property type="entry name" value="TrpP"/>
    <property type="match status" value="1"/>
</dbReference>
<feature type="transmembrane region" description="Helical" evidence="1">
    <location>
        <begin position="103"/>
        <end position="123"/>
    </location>
</feature>
<organism evidence="2 3">
    <name type="scientific">Falseniella ignava</name>
    <dbReference type="NCBI Taxonomy" id="137730"/>
    <lineage>
        <taxon>Bacteria</taxon>
        <taxon>Bacillati</taxon>
        <taxon>Bacillota</taxon>
        <taxon>Bacilli</taxon>
        <taxon>Lactobacillales</taxon>
        <taxon>Aerococcaceae</taxon>
        <taxon>Falseniella</taxon>
    </lineage>
</organism>
<keyword evidence="1" id="KW-1133">Transmembrane helix</keyword>
<proteinExistence type="predicted"/>
<feature type="transmembrane region" description="Helical" evidence="1">
    <location>
        <begin position="6"/>
        <end position="30"/>
    </location>
</feature>
<protein>
    <submittedName>
        <fullName evidence="2">Tryptophan transporter</fullName>
    </submittedName>
</protein>
<dbReference type="RefSeq" id="WP_101954769.1">
    <property type="nucleotide sequence ID" value="NZ_PKHE01000031.1"/>
</dbReference>
<keyword evidence="1" id="KW-0812">Transmembrane</keyword>
<accession>A0A2I1JVD5</accession>
<dbReference type="Proteomes" id="UP000234384">
    <property type="component" value="Unassembled WGS sequence"/>
</dbReference>
<dbReference type="EMBL" id="PKHE01000031">
    <property type="protein sequence ID" value="PKY87312.1"/>
    <property type="molecule type" value="Genomic_DNA"/>
</dbReference>
<dbReference type="OrthoDB" id="2243651at2"/>
<dbReference type="InterPro" id="IPR031360">
    <property type="entry name" value="TrpP"/>
</dbReference>
<reference evidence="2 3" key="1">
    <citation type="submission" date="2017-12" db="EMBL/GenBank/DDBJ databases">
        <title>Phylogenetic diversity of female urinary microbiome.</title>
        <authorList>
            <person name="Thomas-White K."/>
            <person name="Wolfe A.J."/>
        </authorList>
    </citation>
    <scope>NUCLEOTIDE SEQUENCE [LARGE SCALE GENOMIC DNA]</scope>
    <source>
        <strain evidence="2 3">UMB0898</strain>
    </source>
</reference>
<evidence type="ECO:0000313" key="2">
    <source>
        <dbReference type="EMBL" id="PKY87312.1"/>
    </source>
</evidence>
<evidence type="ECO:0000256" key="1">
    <source>
        <dbReference type="SAM" id="Phobius"/>
    </source>
</evidence>
<sequence length="173" mass="18740">MKVRQLTLGGVLLAVGLVLHLVMPPIFLGVKPDFLLAMMFFAIMSNRDLKSSLIIGLVAGLMSAATTGFPGGQLPNLVDKVITSFVIYQLCKRMDFEYSTARIVLINIVGTLLSGGIFLTLAFSLTHQLYLWVPSIPVVLLAAVVNTGLSVFIYHTFATRSSLQRATGHSLSK</sequence>
<name>A0A2I1JVD5_9LACT</name>